<organism evidence="3 4">
    <name type="scientific">Lepidopterella palustris CBS 459.81</name>
    <dbReference type="NCBI Taxonomy" id="1314670"/>
    <lineage>
        <taxon>Eukaryota</taxon>
        <taxon>Fungi</taxon>
        <taxon>Dikarya</taxon>
        <taxon>Ascomycota</taxon>
        <taxon>Pezizomycotina</taxon>
        <taxon>Dothideomycetes</taxon>
        <taxon>Pleosporomycetidae</taxon>
        <taxon>Mytilinidiales</taxon>
        <taxon>Argynnaceae</taxon>
        <taxon>Lepidopterella</taxon>
    </lineage>
</organism>
<name>A0A8E2ED13_9PEZI</name>
<proteinExistence type="predicted"/>
<evidence type="ECO:0000256" key="2">
    <source>
        <dbReference type="SAM" id="SignalP"/>
    </source>
</evidence>
<evidence type="ECO:0000313" key="4">
    <source>
        <dbReference type="Proteomes" id="UP000250266"/>
    </source>
</evidence>
<sequence length="206" mass="22579">MKLSFLSLFALSSLMVSSFAAPTASFAERDVVATQVEKRSEVELTSILSGLVTEVFSFTASINVTVTSCGEVEITETVKSQAIVTIQAEIQKIITAISNATFSIIKLKLQFYQLVETDFELVISSCVQIMLECVYTFLNAIAVLKCSIFDLLGFYLVTFLNTYIAFLTALGTSVANFIFSIQAAFQAHLHVIGEVFIEFGTLLECL</sequence>
<dbReference type="OrthoDB" id="3786778at2759"/>
<keyword evidence="2" id="KW-0732">Signal</keyword>
<feature type="transmembrane region" description="Helical" evidence="1">
    <location>
        <begin position="134"/>
        <end position="157"/>
    </location>
</feature>
<reference evidence="3 4" key="1">
    <citation type="journal article" date="2016" name="Nat. Commun.">
        <title>Ectomycorrhizal ecology is imprinted in the genome of the dominant symbiotic fungus Cenococcum geophilum.</title>
        <authorList>
            <consortium name="DOE Joint Genome Institute"/>
            <person name="Peter M."/>
            <person name="Kohler A."/>
            <person name="Ohm R.A."/>
            <person name="Kuo A."/>
            <person name="Krutzmann J."/>
            <person name="Morin E."/>
            <person name="Arend M."/>
            <person name="Barry K.W."/>
            <person name="Binder M."/>
            <person name="Choi C."/>
            <person name="Clum A."/>
            <person name="Copeland A."/>
            <person name="Grisel N."/>
            <person name="Haridas S."/>
            <person name="Kipfer T."/>
            <person name="LaButti K."/>
            <person name="Lindquist E."/>
            <person name="Lipzen A."/>
            <person name="Maire R."/>
            <person name="Meier B."/>
            <person name="Mihaltcheva S."/>
            <person name="Molinier V."/>
            <person name="Murat C."/>
            <person name="Poggeler S."/>
            <person name="Quandt C.A."/>
            <person name="Sperisen C."/>
            <person name="Tritt A."/>
            <person name="Tisserant E."/>
            <person name="Crous P.W."/>
            <person name="Henrissat B."/>
            <person name="Nehls U."/>
            <person name="Egli S."/>
            <person name="Spatafora J.W."/>
            <person name="Grigoriev I.V."/>
            <person name="Martin F.M."/>
        </authorList>
    </citation>
    <scope>NUCLEOTIDE SEQUENCE [LARGE SCALE GENOMIC DNA]</scope>
    <source>
        <strain evidence="3 4">CBS 459.81</strain>
    </source>
</reference>
<keyword evidence="1" id="KW-0472">Membrane</keyword>
<feature type="chain" id="PRO_5034155701" description="Transmembrane protein" evidence="2">
    <location>
        <begin position="21"/>
        <end position="206"/>
    </location>
</feature>
<dbReference type="Proteomes" id="UP000250266">
    <property type="component" value="Unassembled WGS sequence"/>
</dbReference>
<evidence type="ECO:0000313" key="3">
    <source>
        <dbReference type="EMBL" id="OCK81593.1"/>
    </source>
</evidence>
<keyword evidence="1" id="KW-0812">Transmembrane</keyword>
<gene>
    <name evidence="3" type="ORF">K432DRAFT_424820</name>
</gene>
<protein>
    <recommendedName>
        <fullName evidence="5">Transmembrane protein</fullName>
    </recommendedName>
</protein>
<feature type="signal peptide" evidence="2">
    <location>
        <begin position="1"/>
        <end position="20"/>
    </location>
</feature>
<evidence type="ECO:0008006" key="5">
    <source>
        <dbReference type="Google" id="ProtNLM"/>
    </source>
</evidence>
<keyword evidence="4" id="KW-1185">Reference proteome</keyword>
<accession>A0A8E2ED13</accession>
<keyword evidence="1" id="KW-1133">Transmembrane helix</keyword>
<feature type="transmembrane region" description="Helical" evidence="1">
    <location>
        <begin position="164"/>
        <end position="185"/>
    </location>
</feature>
<dbReference type="AlphaFoldDB" id="A0A8E2ED13"/>
<evidence type="ECO:0000256" key="1">
    <source>
        <dbReference type="SAM" id="Phobius"/>
    </source>
</evidence>
<dbReference type="EMBL" id="KV744915">
    <property type="protein sequence ID" value="OCK81593.1"/>
    <property type="molecule type" value="Genomic_DNA"/>
</dbReference>